<name>A0A0M9BHX5_9BACL</name>
<dbReference type="PANTHER" id="PTHR43016:SF13">
    <property type="entry name" value="PRESEQUENCE PROTEASE, MITOCHONDRIAL"/>
    <property type="match status" value="1"/>
</dbReference>
<dbReference type="InterPro" id="IPR007863">
    <property type="entry name" value="Peptidase_M16_C"/>
</dbReference>
<dbReference type="Proteomes" id="UP000037688">
    <property type="component" value="Unassembled WGS sequence"/>
</dbReference>
<proteinExistence type="predicted"/>
<gene>
    <name evidence="2" type="ORF">AMS66_29865</name>
</gene>
<organism evidence="2 3">
    <name type="scientific">Paenibacillus xylanivorans</name>
    <dbReference type="NCBI Taxonomy" id="1705561"/>
    <lineage>
        <taxon>Bacteria</taxon>
        <taxon>Bacillati</taxon>
        <taxon>Bacillota</taxon>
        <taxon>Bacilli</taxon>
        <taxon>Bacillales</taxon>
        <taxon>Paenibacillaceae</taxon>
        <taxon>Paenibacillus</taxon>
    </lineage>
</organism>
<dbReference type="PANTHER" id="PTHR43016">
    <property type="entry name" value="PRESEQUENCE PROTEASE"/>
    <property type="match status" value="1"/>
</dbReference>
<dbReference type="SMART" id="SM01264">
    <property type="entry name" value="M16C_associated"/>
    <property type="match status" value="1"/>
</dbReference>
<dbReference type="Pfam" id="PF22516">
    <property type="entry name" value="PreP_C"/>
    <property type="match status" value="1"/>
</dbReference>
<dbReference type="InterPro" id="IPR013578">
    <property type="entry name" value="Peptidase_M16C_assoc"/>
</dbReference>
<evidence type="ECO:0000259" key="1">
    <source>
        <dbReference type="SMART" id="SM01264"/>
    </source>
</evidence>
<dbReference type="Pfam" id="PF05193">
    <property type="entry name" value="Peptidase_M16_C"/>
    <property type="match status" value="1"/>
</dbReference>
<dbReference type="RefSeq" id="WP_053784241.1">
    <property type="nucleotide sequence ID" value="NZ_LITU01000083.1"/>
</dbReference>
<dbReference type="SUPFAM" id="SSF63411">
    <property type="entry name" value="LuxS/MPP-like metallohydrolase"/>
    <property type="match status" value="4"/>
</dbReference>
<keyword evidence="3" id="KW-1185">Reference proteome</keyword>
<evidence type="ECO:0000313" key="2">
    <source>
        <dbReference type="EMBL" id="KOY12618.1"/>
    </source>
</evidence>
<dbReference type="OrthoDB" id="9762027at2"/>
<dbReference type="GO" id="GO:0046872">
    <property type="term" value="F:metal ion binding"/>
    <property type="evidence" value="ECO:0007669"/>
    <property type="project" value="InterPro"/>
</dbReference>
<dbReference type="Gene3D" id="3.30.830.10">
    <property type="entry name" value="Metalloenzyme, LuxS/M16 peptidase-like"/>
    <property type="match status" value="4"/>
</dbReference>
<dbReference type="InterPro" id="IPR011765">
    <property type="entry name" value="Pept_M16_N"/>
</dbReference>
<sequence>MLKQLKPYKVLQERRIEELKSDAYLLEHQKSGAKIVLLSNQDDNKVFSIGFRTPPEDNTGVAHILEHSVLCGSKKFPAKDSFVELLKGSLNTFLNAMTYPDKTIYPIASRNDHDFHNLMDIYLDAVLHTNIYNNEKIFLQEGWNYNLTSAEDELTYNGVVYNEMKGAFSSPERIVRREVLNSLFPDTTYSCESGGFPDAIPDLTYQGLLDFHSRYYHPSNSFIYLYGDMDMEEKLQWLDENYLSEYDRIEIDSAIQLQPAFGERVDAVKTYSAGSTESEVDNSFLTYNAVIGTSLDKELNISFQILLYALLNAPGAVLKQALLDKGIAKDVYGTYDDSLYQPVFTVGLKKSNLASKEDFLGTVKEVLERVVKEGFDPKALLAGINSYEFNHREADYGRMPKGLIYGFSSLQSWLYDVEAPFTHLEANDVFAELRTKMTEGYFEKLIETYLLQNTHTSFVAVTPDKGLNARKEEALKAHLKSVQAGLSQEEIQQLIQRTEALAEYQNAPSTKEQQQVIPTLSIEDIEPKASTLYQTVNQVEGTTVLHHNIYTNGIGYLRLLFDIKEVPRRLLPYVGLLKSVLGYVDTQNFSFNELSNEIHIHSGGIHSGIGTYANAHEPHDFKATYEFNAKVLYDKLGFAFDMIKEIVFTSKFDDSKRLYEIIAQLKGNLQRNLISGGHSAGIGRSTSKHSAVADFREAVSGIAFYQWLEDLQANFEARKEELSTSLQSLTNFIFRPENLLVSYTADEQGYAGLEQQVSNLKGKLFTQDVAKEKVAFTPVQHKEGFRSPSEVQYVVQTGNFIDKGYAYTGSLRVLQGILSLDYLWNNIRAKGGAYGCMSGFRRNGDSYVASYRDPNLEKTYKVYEEMPQYLKGFKADTREMTRYIIGAIQDLDTPRTPYGEGSFSLECYLSNVTEADLQKERDEVLSTTESDIISFAELVSSILEQQQRCVIGNENKIEDQKQLFDETLDLIKN</sequence>
<reference evidence="2 3" key="1">
    <citation type="submission" date="2015-08" db="EMBL/GenBank/DDBJ databases">
        <title>Draft genome sequence of cellulolytic and xylanolytic Paenibacillus sp. A59, isolated from a decaying forest soil from Patagonia, Argentina.</title>
        <authorList>
            <person name="Ghio S."/>
            <person name="Caceres A.M."/>
            <person name="Talia P."/>
            <person name="Grasso D."/>
            <person name="Campos E."/>
        </authorList>
    </citation>
    <scope>NUCLEOTIDE SEQUENCE [LARGE SCALE GENOMIC DNA]</scope>
    <source>
        <strain evidence="2 3">A59</strain>
    </source>
</reference>
<dbReference type="Pfam" id="PF08367">
    <property type="entry name" value="M16C_assoc"/>
    <property type="match status" value="1"/>
</dbReference>
<accession>A0A0M9BHX5</accession>
<dbReference type="InterPro" id="IPR055130">
    <property type="entry name" value="PreP_C"/>
</dbReference>
<dbReference type="AlphaFoldDB" id="A0A0M9BHX5"/>
<protein>
    <submittedName>
        <fullName evidence="2">Peptidase M16</fullName>
    </submittedName>
</protein>
<dbReference type="GO" id="GO:0016485">
    <property type="term" value="P:protein processing"/>
    <property type="evidence" value="ECO:0007669"/>
    <property type="project" value="TreeGrafter"/>
</dbReference>
<evidence type="ECO:0000313" key="3">
    <source>
        <dbReference type="Proteomes" id="UP000037688"/>
    </source>
</evidence>
<dbReference type="PATRIC" id="fig|1705561.3.peg.6314"/>
<dbReference type="GO" id="GO:0004222">
    <property type="term" value="F:metalloendopeptidase activity"/>
    <property type="evidence" value="ECO:0007669"/>
    <property type="project" value="TreeGrafter"/>
</dbReference>
<dbReference type="FunFam" id="3.30.830.10:FF:000034">
    <property type="entry name" value="presequence protease 1, chloroplastic/mitochondrial"/>
    <property type="match status" value="1"/>
</dbReference>
<dbReference type="EMBL" id="LITU01000083">
    <property type="protein sequence ID" value="KOY12618.1"/>
    <property type="molecule type" value="Genomic_DNA"/>
</dbReference>
<comment type="caution">
    <text evidence="2">The sequence shown here is derived from an EMBL/GenBank/DDBJ whole genome shotgun (WGS) entry which is preliminary data.</text>
</comment>
<dbReference type="Pfam" id="PF00675">
    <property type="entry name" value="Peptidase_M16"/>
    <property type="match status" value="1"/>
</dbReference>
<dbReference type="InterPro" id="IPR011249">
    <property type="entry name" value="Metalloenz_LuxS/M16"/>
</dbReference>
<feature type="domain" description="Peptidase M16C associated" evidence="1">
    <location>
        <begin position="461"/>
        <end position="711"/>
    </location>
</feature>